<comment type="caution">
    <text evidence="2">The sequence shown here is derived from an EMBL/GenBank/DDBJ whole genome shotgun (WGS) entry which is preliminary data.</text>
</comment>
<gene>
    <name evidence="2" type="ORF">H9Y05_04595</name>
</gene>
<dbReference type="InterPro" id="IPR000719">
    <property type="entry name" value="Prot_kinase_dom"/>
</dbReference>
<organism evidence="2 3">
    <name type="scientific">Taishania pollutisoli</name>
    <dbReference type="NCBI Taxonomy" id="2766479"/>
    <lineage>
        <taxon>Bacteria</taxon>
        <taxon>Pseudomonadati</taxon>
        <taxon>Bacteroidota</taxon>
        <taxon>Flavobacteriia</taxon>
        <taxon>Flavobacteriales</taxon>
        <taxon>Crocinitomicaceae</taxon>
        <taxon>Taishania</taxon>
    </lineage>
</organism>
<dbReference type="PROSITE" id="PS00108">
    <property type="entry name" value="PROTEIN_KINASE_ST"/>
    <property type="match status" value="1"/>
</dbReference>
<dbReference type="RefSeq" id="WP_216713621.1">
    <property type="nucleotide sequence ID" value="NZ_JACVEL010000002.1"/>
</dbReference>
<keyword evidence="2" id="KW-0418">Kinase</keyword>
<evidence type="ECO:0000259" key="1">
    <source>
        <dbReference type="PROSITE" id="PS50011"/>
    </source>
</evidence>
<accession>A0A8J6P4Y3</accession>
<dbReference type="EMBL" id="JACVEL010000002">
    <property type="protein sequence ID" value="MBC9811749.1"/>
    <property type="molecule type" value="Genomic_DNA"/>
</dbReference>
<feature type="domain" description="Protein kinase" evidence="1">
    <location>
        <begin position="8"/>
        <end position="264"/>
    </location>
</feature>
<dbReference type="GO" id="GO:0004672">
    <property type="term" value="F:protein kinase activity"/>
    <property type="evidence" value="ECO:0007669"/>
    <property type="project" value="InterPro"/>
</dbReference>
<dbReference type="GO" id="GO:0005524">
    <property type="term" value="F:ATP binding"/>
    <property type="evidence" value="ECO:0007669"/>
    <property type="project" value="InterPro"/>
</dbReference>
<keyword evidence="2" id="KW-0808">Transferase</keyword>
<evidence type="ECO:0000313" key="2">
    <source>
        <dbReference type="EMBL" id="MBC9811749.1"/>
    </source>
</evidence>
<evidence type="ECO:0000313" key="3">
    <source>
        <dbReference type="Proteomes" id="UP000652681"/>
    </source>
</evidence>
<dbReference type="AlphaFoldDB" id="A0A8J6P4Y3"/>
<dbReference type="Gene3D" id="1.10.510.10">
    <property type="entry name" value="Transferase(Phosphotransferase) domain 1"/>
    <property type="match status" value="1"/>
</dbReference>
<proteinExistence type="predicted"/>
<sequence length="291" mass="33722">MRLNSHTITPLGSSKRRKFGQVFRVEDTDTGQLYVLKTAKKGMVSEQALEQLKNEHRFTFLHTELPRVVNFDETGKQISLLLQYQPGIGVAEFWETIPKKKRLEFTRQFVTKTAQLLDVIHSQEIFHCDLKPSNFLIEGTLENFRVHLIDFGMAVHQQTDKSRSLIFPLGFAAPELILNRIDLINPTTDYFALGITIYRLWTGKLPLAHTNPSVFTNLQLAHPVPADSSMPRQLNEWIQHVCFKPQWRTAPNLMSREEVTHTLLKSFDRRYTSSSALIDAINQVKEKRFFW</sequence>
<keyword evidence="3" id="KW-1185">Reference proteome</keyword>
<dbReference type="PROSITE" id="PS50011">
    <property type="entry name" value="PROTEIN_KINASE_DOM"/>
    <property type="match status" value="1"/>
</dbReference>
<dbReference type="InterPro" id="IPR008271">
    <property type="entry name" value="Ser/Thr_kinase_AS"/>
</dbReference>
<dbReference type="PANTHER" id="PTHR44167">
    <property type="entry name" value="OVARIAN-SPECIFIC SERINE/THREONINE-PROTEIN KINASE LOK-RELATED"/>
    <property type="match status" value="1"/>
</dbReference>
<reference evidence="2" key="1">
    <citation type="submission" date="2020-09" db="EMBL/GenBank/DDBJ databases">
        <title>Taishania pollutisoli gen. nov., sp. nov., Isolated from Tetrabromobisphenol A-Contaminated Soil.</title>
        <authorList>
            <person name="Chen Q."/>
        </authorList>
    </citation>
    <scope>NUCLEOTIDE SEQUENCE</scope>
    <source>
        <strain evidence="2">CZZ-1</strain>
    </source>
</reference>
<dbReference type="SUPFAM" id="SSF56112">
    <property type="entry name" value="Protein kinase-like (PK-like)"/>
    <property type="match status" value="1"/>
</dbReference>
<protein>
    <submittedName>
        <fullName evidence="2">Protein kinase</fullName>
    </submittedName>
</protein>
<dbReference type="Pfam" id="PF00069">
    <property type="entry name" value="Pkinase"/>
    <property type="match status" value="1"/>
</dbReference>
<dbReference type="PANTHER" id="PTHR44167:SF24">
    <property type="entry name" value="SERINE_THREONINE-PROTEIN KINASE CHK2"/>
    <property type="match status" value="1"/>
</dbReference>
<dbReference type="SMART" id="SM00220">
    <property type="entry name" value="S_TKc"/>
    <property type="match status" value="1"/>
</dbReference>
<dbReference type="InterPro" id="IPR011009">
    <property type="entry name" value="Kinase-like_dom_sf"/>
</dbReference>
<name>A0A8J6P4Y3_9FLAO</name>
<dbReference type="Proteomes" id="UP000652681">
    <property type="component" value="Unassembled WGS sequence"/>
</dbReference>